<reference evidence="4 5" key="1">
    <citation type="submission" date="2013-09" db="EMBL/GenBank/DDBJ databases">
        <title>Genome sequencing of Arenimonas oryziterrae.</title>
        <authorList>
            <person name="Chen F."/>
            <person name="Wang G."/>
        </authorList>
    </citation>
    <scope>NUCLEOTIDE SEQUENCE [LARGE SCALE GENOMIC DNA]</scope>
    <source>
        <strain evidence="4 5">YC6267</strain>
    </source>
</reference>
<dbReference type="InterPro" id="IPR008258">
    <property type="entry name" value="Transglycosylase_SLT_dom_1"/>
</dbReference>
<dbReference type="eggNOG" id="COG0741">
    <property type="taxonomic scope" value="Bacteria"/>
</dbReference>
<comment type="similarity">
    <text evidence="1">Belongs to the transglycosylase Slt family.</text>
</comment>
<dbReference type="Gene3D" id="1.10.530.10">
    <property type="match status" value="1"/>
</dbReference>
<feature type="chain" id="PRO_5001869627" description="Transglycosylase SLT domain-containing protein" evidence="2">
    <location>
        <begin position="23"/>
        <end position="259"/>
    </location>
</feature>
<evidence type="ECO:0000256" key="2">
    <source>
        <dbReference type="SAM" id="SignalP"/>
    </source>
</evidence>
<dbReference type="GO" id="GO:0008933">
    <property type="term" value="F:peptidoglycan lytic transglycosylase activity"/>
    <property type="evidence" value="ECO:0007669"/>
    <property type="project" value="InterPro"/>
</dbReference>
<dbReference type="InterPro" id="IPR000189">
    <property type="entry name" value="Transglyc_AS"/>
</dbReference>
<comment type="caution">
    <text evidence="4">The sequence shown here is derived from an EMBL/GenBank/DDBJ whole genome shotgun (WGS) entry which is preliminary data.</text>
</comment>
<dbReference type="PATRIC" id="fig|1121015.4.peg.2064"/>
<dbReference type="GO" id="GO:0000270">
    <property type="term" value="P:peptidoglycan metabolic process"/>
    <property type="evidence" value="ECO:0007669"/>
    <property type="project" value="InterPro"/>
</dbReference>
<evidence type="ECO:0000256" key="1">
    <source>
        <dbReference type="ARBA" id="ARBA00007734"/>
    </source>
</evidence>
<dbReference type="CDD" id="cd00254">
    <property type="entry name" value="LT-like"/>
    <property type="match status" value="1"/>
</dbReference>
<evidence type="ECO:0000259" key="3">
    <source>
        <dbReference type="Pfam" id="PF01464"/>
    </source>
</evidence>
<dbReference type="EMBL" id="AVCI01000009">
    <property type="protein sequence ID" value="KFN42545.1"/>
    <property type="molecule type" value="Genomic_DNA"/>
</dbReference>
<evidence type="ECO:0000313" key="5">
    <source>
        <dbReference type="Proteomes" id="UP000029385"/>
    </source>
</evidence>
<dbReference type="Pfam" id="PF01464">
    <property type="entry name" value="SLT"/>
    <property type="match status" value="1"/>
</dbReference>
<dbReference type="PANTHER" id="PTHR37423">
    <property type="entry name" value="SOLUBLE LYTIC MUREIN TRANSGLYCOSYLASE-RELATED"/>
    <property type="match status" value="1"/>
</dbReference>
<protein>
    <recommendedName>
        <fullName evidence="3">Transglycosylase SLT domain-containing protein</fullName>
    </recommendedName>
</protein>
<keyword evidence="2" id="KW-0732">Signal</keyword>
<dbReference type="InterPro" id="IPR023346">
    <property type="entry name" value="Lysozyme-like_dom_sf"/>
</dbReference>
<dbReference type="PROSITE" id="PS00922">
    <property type="entry name" value="TRANSGLYCOSYLASE"/>
    <property type="match status" value="1"/>
</dbReference>
<dbReference type="SUPFAM" id="SSF53955">
    <property type="entry name" value="Lysozyme-like"/>
    <property type="match status" value="1"/>
</dbReference>
<feature type="signal peptide" evidence="2">
    <location>
        <begin position="1"/>
        <end position="22"/>
    </location>
</feature>
<name>A0A091BDS3_9GAMM</name>
<dbReference type="RefSeq" id="WP_022970241.1">
    <property type="nucleotide sequence ID" value="NZ_ATVD01000006.1"/>
</dbReference>
<proteinExistence type="inferred from homology"/>
<dbReference type="PANTHER" id="PTHR37423:SF2">
    <property type="entry name" value="MEMBRANE-BOUND LYTIC MUREIN TRANSGLYCOSYLASE C"/>
    <property type="match status" value="1"/>
</dbReference>
<accession>A0A091BDS3</accession>
<dbReference type="GO" id="GO:0016020">
    <property type="term" value="C:membrane"/>
    <property type="evidence" value="ECO:0007669"/>
    <property type="project" value="InterPro"/>
</dbReference>
<keyword evidence="5" id="KW-1185">Reference proteome</keyword>
<feature type="domain" description="Transglycosylase SLT" evidence="3">
    <location>
        <begin position="126"/>
        <end position="223"/>
    </location>
</feature>
<dbReference type="Proteomes" id="UP000029385">
    <property type="component" value="Unassembled WGS sequence"/>
</dbReference>
<evidence type="ECO:0000313" key="4">
    <source>
        <dbReference type="EMBL" id="KFN42545.1"/>
    </source>
</evidence>
<dbReference type="STRING" id="1121015.GCA_000420545_02636"/>
<organism evidence="4 5">
    <name type="scientific">Arenimonas oryziterrae DSM 21050 = YC6267</name>
    <dbReference type="NCBI Taxonomy" id="1121015"/>
    <lineage>
        <taxon>Bacteria</taxon>
        <taxon>Pseudomonadati</taxon>
        <taxon>Pseudomonadota</taxon>
        <taxon>Gammaproteobacteria</taxon>
        <taxon>Lysobacterales</taxon>
        <taxon>Lysobacteraceae</taxon>
        <taxon>Arenimonas</taxon>
    </lineage>
</organism>
<gene>
    <name evidence="4" type="ORF">N789_12970</name>
</gene>
<sequence>MTRAWFALTSLLLIAIPAGAQARTVYRCVRDGTVSLATAPEPGSRCEAKQIDDNAAKLPNLWGAMGVISGTLYERQQDGRTVYSTRNLPGSVKVLGFTVSTPPGAQAHAGLGALGPPVLDKYAADFRAAANATGVDQAWLRAIAHVESGFDAAAVSPKGAQGVMQLMPDTAKQYGVTDPFSSAQSIYAGAKHLKDLLRRYKNDPSLVAAAYNAGVGTVARYGGVPPYAETEDYVAKVLVLRERYQAVLNPPPKKKKRAR</sequence>
<dbReference type="AlphaFoldDB" id="A0A091BDS3"/>
<dbReference type="OrthoDB" id="9815002at2"/>